<organism evidence="2">
    <name type="scientific">Gasterosteus aculeatus</name>
    <name type="common">Three-spined stickleback</name>
    <dbReference type="NCBI Taxonomy" id="69293"/>
    <lineage>
        <taxon>Eukaryota</taxon>
        <taxon>Metazoa</taxon>
        <taxon>Chordata</taxon>
        <taxon>Craniata</taxon>
        <taxon>Vertebrata</taxon>
        <taxon>Euteleostomi</taxon>
        <taxon>Actinopterygii</taxon>
        <taxon>Neopterygii</taxon>
        <taxon>Teleostei</taxon>
        <taxon>Neoteleostei</taxon>
        <taxon>Acanthomorphata</taxon>
        <taxon>Eupercaria</taxon>
        <taxon>Perciformes</taxon>
        <taxon>Cottioidei</taxon>
        <taxon>Gasterosteales</taxon>
        <taxon>Gasterosteidae</taxon>
        <taxon>Gasterosteus</taxon>
    </lineage>
</organism>
<reference evidence="2" key="2">
    <citation type="submission" date="2024-04" db="UniProtKB">
        <authorList>
            <consortium name="Ensembl"/>
        </authorList>
    </citation>
    <scope>IDENTIFICATION</scope>
</reference>
<dbReference type="Bgee" id="ENSGACG00000013514">
    <property type="expression patterns" value="Expressed in diencephalon and 4 other cell types or tissues"/>
</dbReference>
<dbReference type="AlphaFoldDB" id="G3PJS9"/>
<feature type="region of interest" description="Disordered" evidence="1">
    <location>
        <begin position="1"/>
        <end position="78"/>
    </location>
</feature>
<proteinExistence type="predicted"/>
<feature type="compositionally biased region" description="Basic and acidic residues" evidence="1">
    <location>
        <begin position="31"/>
        <end position="40"/>
    </location>
</feature>
<evidence type="ECO:0000313" key="2">
    <source>
        <dbReference type="Ensembl" id="ENSGACP00000017859.1"/>
    </source>
</evidence>
<feature type="compositionally biased region" description="Basic and acidic residues" evidence="1">
    <location>
        <begin position="51"/>
        <end position="61"/>
    </location>
</feature>
<accession>G3PJS9</accession>
<name>G3PJS9_GASAC</name>
<dbReference type="InParanoid" id="G3PJS9"/>
<reference evidence="2" key="1">
    <citation type="submission" date="2006-01" db="EMBL/GenBank/DDBJ databases">
        <authorList>
            <person name="Lindblad-Toh K."/>
            <person name="Mauceli E."/>
            <person name="Grabherr M."/>
            <person name="Chang J.L."/>
            <person name="Lander E.S."/>
        </authorList>
    </citation>
    <scope>NUCLEOTIDE SEQUENCE [LARGE SCALE GENOMIC DNA]</scope>
</reference>
<evidence type="ECO:0000256" key="1">
    <source>
        <dbReference type="SAM" id="MobiDB-lite"/>
    </source>
</evidence>
<sequence length="109" mass="12287">DDKELERNTNNPDHRTCGEDRALRGGKSRRNPWELNKKSQAESSVCADAPSGDRRGSRHDVSALCRPTRPPSRQRKRCTHSPKFALILSAVIFRHVTFEFSLTKVSSVA</sequence>
<dbReference type="Ensembl" id="ENSGACT00000017894.1">
    <property type="protein sequence ID" value="ENSGACP00000017859.1"/>
    <property type="gene ID" value="ENSGACG00000013514.1"/>
</dbReference>
<protein>
    <submittedName>
        <fullName evidence="2">Uncharacterized protein</fullName>
    </submittedName>
</protein>
<feature type="compositionally biased region" description="Basic and acidic residues" evidence="1">
    <location>
        <begin position="1"/>
        <end position="23"/>
    </location>
</feature>